<proteinExistence type="predicted"/>
<gene>
    <name evidence="3" type="ORF">TM35_000281810</name>
</gene>
<name>A0A1X0NP45_9TRYP</name>
<keyword evidence="1" id="KW-0472">Membrane</keyword>
<keyword evidence="4" id="KW-1185">Reference proteome</keyword>
<dbReference type="RefSeq" id="XP_028880531.1">
    <property type="nucleotide sequence ID" value="XM_029028212.1"/>
</dbReference>
<evidence type="ECO:0000313" key="4">
    <source>
        <dbReference type="Proteomes" id="UP000192257"/>
    </source>
</evidence>
<evidence type="ECO:0000256" key="1">
    <source>
        <dbReference type="SAM" id="Phobius"/>
    </source>
</evidence>
<feature type="chain" id="PRO_5013185198" evidence="2">
    <location>
        <begin position="30"/>
        <end position="142"/>
    </location>
</feature>
<reference evidence="3 4" key="1">
    <citation type="submission" date="2017-03" db="EMBL/GenBank/DDBJ databases">
        <title>An alternative strategy for trypanosome survival in the mammalian bloodstream revealed through genome and transcriptome analysis of the ubiquitous bovine parasite Trypanosoma (Megatrypanum) theileri.</title>
        <authorList>
            <person name="Kelly S."/>
            <person name="Ivens A."/>
            <person name="Mott A."/>
            <person name="O'Neill E."/>
            <person name="Emms D."/>
            <person name="Macleod O."/>
            <person name="Voorheis P."/>
            <person name="Matthews J."/>
            <person name="Matthews K."/>
            <person name="Carrington M."/>
        </authorList>
    </citation>
    <scope>NUCLEOTIDE SEQUENCE [LARGE SCALE GENOMIC DNA]</scope>
    <source>
        <strain evidence="3">Edinburgh</strain>
    </source>
</reference>
<evidence type="ECO:0000313" key="3">
    <source>
        <dbReference type="EMBL" id="ORC86465.1"/>
    </source>
</evidence>
<dbReference type="VEuPathDB" id="TriTrypDB:TM35_000281810"/>
<dbReference type="Proteomes" id="UP000192257">
    <property type="component" value="Unassembled WGS sequence"/>
</dbReference>
<feature type="signal peptide" evidence="2">
    <location>
        <begin position="1"/>
        <end position="29"/>
    </location>
</feature>
<sequence>MFLYSIPLLLLLLLFYLLLLLSFPLSVSAQVYPWQKNPPVGPNDTGPIIYPWGTVNYIPNKQEPPPPPFMVRMWYIGFILLALFVLAVYVALFVWTRKHFRMAEQAEERRRMKYYEYSYSSDNPLSREVSFSPLSRETSWVN</sequence>
<dbReference type="GeneID" id="39987992"/>
<comment type="caution">
    <text evidence="3">The sequence shown here is derived from an EMBL/GenBank/DDBJ whole genome shotgun (WGS) entry which is preliminary data.</text>
</comment>
<evidence type="ECO:0000256" key="2">
    <source>
        <dbReference type="SAM" id="SignalP"/>
    </source>
</evidence>
<accession>A0A1X0NP45</accession>
<organism evidence="3 4">
    <name type="scientific">Trypanosoma theileri</name>
    <dbReference type="NCBI Taxonomy" id="67003"/>
    <lineage>
        <taxon>Eukaryota</taxon>
        <taxon>Discoba</taxon>
        <taxon>Euglenozoa</taxon>
        <taxon>Kinetoplastea</taxon>
        <taxon>Metakinetoplastina</taxon>
        <taxon>Trypanosomatida</taxon>
        <taxon>Trypanosomatidae</taxon>
        <taxon>Trypanosoma</taxon>
    </lineage>
</organism>
<dbReference type="AlphaFoldDB" id="A0A1X0NP45"/>
<keyword evidence="1" id="KW-0812">Transmembrane</keyword>
<protein>
    <submittedName>
        <fullName evidence="3">Uncharacterized protein</fullName>
    </submittedName>
</protein>
<keyword evidence="1" id="KW-1133">Transmembrane helix</keyword>
<dbReference type="EMBL" id="NBCO01000028">
    <property type="protein sequence ID" value="ORC86465.1"/>
    <property type="molecule type" value="Genomic_DNA"/>
</dbReference>
<keyword evidence="2" id="KW-0732">Signal</keyword>
<feature type="transmembrane region" description="Helical" evidence="1">
    <location>
        <begin position="73"/>
        <end position="95"/>
    </location>
</feature>